<dbReference type="InterPro" id="IPR036237">
    <property type="entry name" value="Xyl_isomerase-like_sf"/>
</dbReference>
<proteinExistence type="predicted"/>
<accession>A0ABV2GGM5</accession>
<evidence type="ECO:0000259" key="1">
    <source>
        <dbReference type="Pfam" id="PF01261"/>
    </source>
</evidence>
<sequence length="279" mass="30796">MRLACSDYSFPALRAQDRWRLIGMLGFPAAGTHLFLDDDGAIAEFERGKVPEPFPRDELDGTDLFVILRGGDFPGGAINAADPARRRRARALFQRAADLAAASRLPAITILPGTPWPEDRLGAWQCCRDELSYRIEVAGERGLRLQIEPNLGSIASTPELVLDLLAGLPRLGLVLDASHFVVQSISIERILPLAAHASQVHVRAARPGEIQVPWDRNETDFTALLGSLAAHAFTGHITVEYTPMRQWRCDRMDVLTAIAETKTAFETMISSHFHQGRVQ</sequence>
<keyword evidence="3" id="KW-1185">Reference proteome</keyword>
<dbReference type="GO" id="GO:0016853">
    <property type="term" value="F:isomerase activity"/>
    <property type="evidence" value="ECO:0007669"/>
    <property type="project" value="UniProtKB-KW"/>
</dbReference>
<dbReference type="Gene3D" id="3.20.20.150">
    <property type="entry name" value="Divalent-metal-dependent TIM barrel enzymes"/>
    <property type="match status" value="1"/>
</dbReference>
<evidence type="ECO:0000313" key="3">
    <source>
        <dbReference type="Proteomes" id="UP001549204"/>
    </source>
</evidence>
<gene>
    <name evidence="2" type="ORF">ABID19_000192</name>
</gene>
<dbReference type="Proteomes" id="UP001549204">
    <property type="component" value="Unassembled WGS sequence"/>
</dbReference>
<dbReference type="EMBL" id="JBEPMC010000001">
    <property type="protein sequence ID" value="MET3577177.1"/>
    <property type="molecule type" value="Genomic_DNA"/>
</dbReference>
<dbReference type="SUPFAM" id="SSF51658">
    <property type="entry name" value="Xylose isomerase-like"/>
    <property type="match status" value="1"/>
</dbReference>
<feature type="domain" description="Xylose isomerase-like TIM barrel" evidence="1">
    <location>
        <begin position="78"/>
        <end position="243"/>
    </location>
</feature>
<organism evidence="2 3">
    <name type="scientific">Mesorhizobium robiniae</name>
    <dbReference type="NCBI Taxonomy" id="559315"/>
    <lineage>
        <taxon>Bacteria</taxon>
        <taxon>Pseudomonadati</taxon>
        <taxon>Pseudomonadota</taxon>
        <taxon>Alphaproteobacteria</taxon>
        <taxon>Hyphomicrobiales</taxon>
        <taxon>Phyllobacteriaceae</taxon>
        <taxon>Mesorhizobium</taxon>
    </lineage>
</organism>
<reference evidence="2 3" key="1">
    <citation type="submission" date="2024-06" db="EMBL/GenBank/DDBJ databases">
        <title>Genomic Encyclopedia of Type Strains, Phase IV (KMG-IV): sequencing the most valuable type-strain genomes for metagenomic binning, comparative biology and taxonomic classification.</title>
        <authorList>
            <person name="Goeker M."/>
        </authorList>
    </citation>
    <scope>NUCLEOTIDE SEQUENCE [LARGE SCALE GENOMIC DNA]</scope>
    <source>
        <strain evidence="2 3">DSM 100022</strain>
    </source>
</reference>
<keyword evidence="2" id="KW-0413">Isomerase</keyword>
<evidence type="ECO:0000313" key="2">
    <source>
        <dbReference type="EMBL" id="MET3577177.1"/>
    </source>
</evidence>
<dbReference type="RefSeq" id="WP_354487272.1">
    <property type="nucleotide sequence ID" value="NZ_JBEPMC010000001.1"/>
</dbReference>
<protein>
    <submittedName>
        <fullName evidence="2">Sugar phosphate isomerase/epimerase</fullName>
    </submittedName>
</protein>
<dbReference type="Pfam" id="PF01261">
    <property type="entry name" value="AP_endonuc_2"/>
    <property type="match status" value="1"/>
</dbReference>
<dbReference type="InterPro" id="IPR013022">
    <property type="entry name" value="Xyl_isomerase-like_TIM-brl"/>
</dbReference>
<comment type="caution">
    <text evidence="2">The sequence shown here is derived from an EMBL/GenBank/DDBJ whole genome shotgun (WGS) entry which is preliminary data.</text>
</comment>
<name>A0ABV2GGM5_9HYPH</name>